<dbReference type="Proteomes" id="UP001271723">
    <property type="component" value="Unassembled WGS sequence"/>
</dbReference>
<dbReference type="Pfam" id="PF03771">
    <property type="entry name" value="SPDY"/>
    <property type="match status" value="1"/>
</dbReference>
<feature type="domain" description="DUF317" evidence="2">
    <location>
        <begin position="131"/>
        <end position="188"/>
    </location>
</feature>
<evidence type="ECO:0000256" key="1">
    <source>
        <dbReference type="SAM" id="MobiDB-lite"/>
    </source>
</evidence>
<evidence type="ECO:0000313" key="4">
    <source>
        <dbReference type="Proteomes" id="UP001271723"/>
    </source>
</evidence>
<feature type="region of interest" description="Disordered" evidence="1">
    <location>
        <begin position="231"/>
        <end position="254"/>
    </location>
</feature>
<gene>
    <name evidence="3" type="ORF">PV517_05525</name>
</gene>
<dbReference type="EMBL" id="JARAVY010000002">
    <property type="protein sequence ID" value="MDX2908163.1"/>
    <property type="molecule type" value="Genomic_DNA"/>
</dbReference>
<organism evidence="3 4">
    <name type="scientific">Streptomyces griseiscabiei</name>
    <dbReference type="NCBI Taxonomy" id="2993540"/>
    <lineage>
        <taxon>Bacteria</taxon>
        <taxon>Bacillati</taxon>
        <taxon>Actinomycetota</taxon>
        <taxon>Actinomycetes</taxon>
        <taxon>Kitasatosporales</taxon>
        <taxon>Streptomycetaceae</taxon>
        <taxon>Streptomyces</taxon>
    </lineage>
</organism>
<accession>A0ABU4KXX5</accession>
<comment type="caution">
    <text evidence="3">The sequence shown here is derived from an EMBL/GenBank/DDBJ whole genome shotgun (WGS) entry which is preliminary data.</text>
</comment>
<keyword evidence="4" id="KW-1185">Reference proteome</keyword>
<protein>
    <submittedName>
        <fullName evidence="3">DUF317 domain-containing protein</fullName>
    </submittedName>
</protein>
<reference evidence="3 4" key="1">
    <citation type="journal article" date="2023" name="Microb. Genom.">
        <title>Mesoterricola silvestris gen. nov., sp. nov., Mesoterricola sediminis sp. nov., Geothrix oryzae sp. nov., Geothrix edaphica sp. nov., Geothrix rubra sp. nov., and Geothrix limicola sp. nov., six novel members of Acidobacteriota isolated from soils.</title>
        <authorList>
            <person name="Weisberg A.J."/>
            <person name="Pearce E."/>
            <person name="Kramer C.G."/>
            <person name="Chang J.H."/>
            <person name="Clarke C.R."/>
        </authorList>
    </citation>
    <scope>NUCLEOTIDE SEQUENCE [LARGE SCALE GENOMIC DNA]</scope>
    <source>
        <strain evidence="3 4">NRRL_B-2795</strain>
    </source>
</reference>
<dbReference type="RefSeq" id="WP_086761143.1">
    <property type="nucleotide sequence ID" value="NZ_JAGJBZ010000002.1"/>
</dbReference>
<proteinExistence type="predicted"/>
<name>A0ABU4KXX5_9ACTN</name>
<sequence>MSHTAVPYVLAAPGYLVGGGAWEQLTEWLRHGHGWRDVSRIDQHTVLHSPDGRSAVALDRRYAWTWSLCTASVNGRGGGAAVLGGHLPVEYVTTVVEAMLEPVSVPDSDVLGPLRETGWTVAEADGLSVVSPDGLVHVSDDPTAKPGFVRWRADCTVDGFEWWTAAFSADTPPDVVAAFTRSLASDAPLPRMAIGTPLYKCAPYTRTSPTSYDFDAEQTLLDTRIAEARARRLADGSPAAQPPSTTRLPLRRTR</sequence>
<dbReference type="InterPro" id="IPR005523">
    <property type="entry name" value="DUF317_SPDY"/>
</dbReference>
<evidence type="ECO:0000313" key="3">
    <source>
        <dbReference type="EMBL" id="MDX2908163.1"/>
    </source>
</evidence>
<evidence type="ECO:0000259" key="2">
    <source>
        <dbReference type="Pfam" id="PF03771"/>
    </source>
</evidence>